<dbReference type="Pfam" id="PF13585">
    <property type="entry name" value="CHU_C"/>
    <property type="match status" value="1"/>
</dbReference>
<organism evidence="1 2">
    <name type="scientific">Dyadobacter psychrotolerans</name>
    <dbReference type="NCBI Taxonomy" id="2541721"/>
    <lineage>
        <taxon>Bacteria</taxon>
        <taxon>Pseudomonadati</taxon>
        <taxon>Bacteroidota</taxon>
        <taxon>Cytophagia</taxon>
        <taxon>Cytophagales</taxon>
        <taxon>Spirosomataceae</taxon>
        <taxon>Dyadobacter</taxon>
    </lineage>
</organism>
<dbReference type="InterPro" id="IPR026341">
    <property type="entry name" value="T9SS_type_B"/>
</dbReference>
<sequence length="630" mass="69786">MLRYLLLFFLFLKSTFLLANHIVGGELKMKPTAANTFEISLIQYWDKKNLTIPTGNTGGNRDPDADVYIYNKRTHQLTDMVKVTLRSTSDIEYQNKACATSRSMSTVIGIYTGSIYLDPQKYVEPEGYYVVWERCCRNSDINNIVDPGAAGMVFYLEFPPVALRNTSPEFQLPNGQYICNKKGFTMNMSAVDADGDELRYSLVTPMNGYTTTGNAKGNSSSKATYPLITWASGVSISNVIPGSSPLAVDKNGILKVTSEFTGLYVFAIQIEEYRNGKKIGLVRRDFQLLVIDCNDERPEQPIVMFNAQPVTEVKFCPEKPIQLETSSAQDWFYQWQLNGLNIPGATDSRITVKDTGSYSVVKSFSKKCSRDTSSTIIRVSYSKPPEAVITVEKSVLCRDEKTRLLANGGTPSPGLNFSWKLDNALFGGNDPIITADKPGLYNLVITETSLGCTGQDTASVHLELISVTLPEKASLIESRKMTLTPEISPPDLTYTYSWMPDEGLAVNTLISPAIDVAPLQPTNYTIEITSSNGCKADATIQINVIDKMHIPSAFSPNNDGINDTFEIFNAKGQIETLRIYNRWGEVIYSSTGYDVPWNGTSHDEPVPPGIYPYTIKASGETFRGEILLLR</sequence>
<protein>
    <submittedName>
        <fullName evidence="1">Gliding motility-associated C-terminal domain-containing protein</fullName>
    </submittedName>
</protein>
<name>A0A4R5DZW5_9BACT</name>
<dbReference type="AlphaFoldDB" id="A0A4R5DZW5"/>
<keyword evidence="2" id="KW-1185">Reference proteome</keyword>
<reference evidence="1 2" key="1">
    <citation type="submission" date="2019-03" db="EMBL/GenBank/DDBJ databases">
        <title>Dyadobacter AR-3-6 sp. nov., isolated from arctic soil.</title>
        <authorList>
            <person name="Chaudhary D.K."/>
        </authorList>
    </citation>
    <scope>NUCLEOTIDE SEQUENCE [LARGE SCALE GENOMIC DNA]</scope>
    <source>
        <strain evidence="1 2">AR-3-6</strain>
    </source>
</reference>
<dbReference type="OrthoDB" id="1490014at2"/>
<dbReference type="Proteomes" id="UP000294850">
    <property type="component" value="Unassembled WGS sequence"/>
</dbReference>
<dbReference type="NCBIfam" id="TIGR04131">
    <property type="entry name" value="Bac_Flav_CTERM"/>
    <property type="match status" value="1"/>
</dbReference>
<evidence type="ECO:0000313" key="2">
    <source>
        <dbReference type="Proteomes" id="UP000294850"/>
    </source>
</evidence>
<dbReference type="EMBL" id="SMFL01000002">
    <property type="protein sequence ID" value="TDE17761.1"/>
    <property type="molecule type" value="Genomic_DNA"/>
</dbReference>
<evidence type="ECO:0000313" key="1">
    <source>
        <dbReference type="EMBL" id="TDE17761.1"/>
    </source>
</evidence>
<gene>
    <name evidence="1" type="ORF">E0F88_07675</name>
</gene>
<accession>A0A4R5DZW5</accession>
<proteinExistence type="predicted"/>
<comment type="caution">
    <text evidence="1">The sequence shown here is derived from an EMBL/GenBank/DDBJ whole genome shotgun (WGS) entry which is preliminary data.</text>
</comment>
<dbReference type="RefSeq" id="WP_131957627.1">
    <property type="nucleotide sequence ID" value="NZ_SMFL01000002.1"/>
</dbReference>